<feature type="compositionally biased region" description="Basic and acidic residues" evidence="1">
    <location>
        <begin position="100"/>
        <end position="109"/>
    </location>
</feature>
<comment type="caution">
    <text evidence="2">The sequence shown here is derived from an EMBL/GenBank/DDBJ whole genome shotgun (WGS) entry which is preliminary data.</text>
</comment>
<dbReference type="AlphaFoldDB" id="A0A3A2ZTM5"/>
<evidence type="ECO:0000256" key="1">
    <source>
        <dbReference type="SAM" id="MobiDB-lite"/>
    </source>
</evidence>
<protein>
    <submittedName>
        <fullName evidence="2">P-type ATPase</fullName>
    </submittedName>
</protein>
<evidence type="ECO:0000313" key="3">
    <source>
        <dbReference type="Proteomes" id="UP000266188"/>
    </source>
</evidence>
<dbReference type="STRING" id="2070753.A0A3A2ZTM5"/>
<keyword evidence="3" id="KW-1185">Reference proteome</keyword>
<accession>A0A3A2ZTM5</accession>
<sequence length="117" mass="13585">MAHDEVFDGPISESIPSSTVSFAHRRDRRDSTVSFTYFQEEDDFAEYPDEDAVDIESEIEGPFADDLNYRQDQNYHLIPETPLMNHFCLGVPLRAPTPEVRGRTADLTRRRTLHRRT</sequence>
<organism evidence="2 3">
    <name type="scientific">Aspergillus sclerotialis</name>
    <dbReference type="NCBI Taxonomy" id="2070753"/>
    <lineage>
        <taxon>Eukaryota</taxon>
        <taxon>Fungi</taxon>
        <taxon>Dikarya</taxon>
        <taxon>Ascomycota</taxon>
        <taxon>Pezizomycotina</taxon>
        <taxon>Eurotiomycetes</taxon>
        <taxon>Eurotiomycetidae</taxon>
        <taxon>Eurotiales</taxon>
        <taxon>Aspergillaceae</taxon>
        <taxon>Aspergillus</taxon>
        <taxon>Aspergillus subgen. Polypaecilum</taxon>
    </lineage>
</organism>
<dbReference type="Proteomes" id="UP000266188">
    <property type="component" value="Unassembled WGS sequence"/>
</dbReference>
<reference evidence="3" key="1">
    <citation type="submission" date="2017-02" db="EMBL/GenBank/DDBJ databases">
        <authorList>
            <person name="Tafer H."/>
            <person name="Lopandic K."/>
        </authorList>
    </citation>
    <scope>NUCLEOTIDE SEQUENCE [LARGE SCALE GENOMIC DNA]</scope>
    <source>
        <strain evidence="3">CBS 366.77</strain>
    </source>
</reference>
<dbReference type="EMBL" id="MVGC01000020">
    <property type="protein sequence ID" value="RJE26509.1"/>
    <property type="molecule type" value="Genomic_DNA"/>
</dbReference>
<evidence type="ECO:0000313" key="2">
    <source>
        <dbReference type="EMBL" id="RJE26509.1"/>
    </source>
</evidence>
<gene>
    <name evidence="2" type="ORF">PHISCL_01122</name>
</gene>
<dbReference type="OrthoDB" id="48943at2759"/>
<name>A0A3A2ZTM5_9EURO</name>
<feature type="region of interest" description="Disordered" evidence="1">
    <location>
        <begin position="98"/>
        <end position="117"/>
    </location>
</feature>
<proteinExistence type="predicted"/>